<evidence type="ECO:0000313" key="5">
    <source>
        <dbReference type="Proteomes" id="UP000323380"/>
    </source>
</evidence>
<evidence type="ECO:0000256" key="2">
    <source>
        <dbReference type="SAM" id="MobiDB-lite"/>
    </source>
</evidence>
<dbReference type="InterPro" id="IPR002938">
    <property type="entry name" value="FAD-bd"/>
</dbReference>
<dbReference type="GO" id="GO:0071949">
    <property type="term" value="F:FAD binding"/>
    <property type="evidence" value="ECO:0007669"/>
    <property type="project" value="InterPro"/>
</dbReference>
<dbReference type="AlphaFoldDB" id="A0A5D0NDR0"/>
<dbReference type="PRINTS" id="PR00420">
    <property type="entry name" value="RNGMNOXGNASE"/>
</dbReference>
<keyword evidence="1" id="KW-0560">Oxidoreductase</keyword>
<dbReference type="Pfam" id="PF01494">
    <property type="entry name" value="FAD_binding_3"/>
    <property type="match status" value="1"/>
</dbReference>
<dbReference type="Proteomes" id="UP000323380">
    <property type="component" value="Unassembled WGS sequence"/>
</dbReference>
<comment type="caution">
    <text evidence="4">The sequence shown here is derived from an EMBL/GenBank/DDBJ whole genome shotgun (WGS) entry which is preliminary data.</text>
</comment>
<evidence type="ECO:0000259" key="3">
    <source>
        <dbReference type="Pfam" id="PF01494"/>
    </source>
</evidence>
<dbReference type="EMBL" id="VSFG01000008">
    <property type="protein sequence ID" value="TYB42570.1"/>
    <property type="molecule type" value="Genomic_DNA"/>
</dbReference>
<feature type="compositionally biased region" description="Basic residues" evidence="2">
    <location>
        <begin position="109"/>
        <end position="124"/>
    </location>
</feature>
<dbReference type="InterPro" id="IPR036188">
    <property type="entry name" value="FAD/NAD-bd_sf"/>
</dbReference>
<dbReference type="InterPro" id="IPR050631">
    <property type="entry name" value="PheA/TfdB_FAD_monoxygenase"/>
</dbReference>
<protein>
    <submittedName>
        <fullName evidence="4">Bifunctional 3-(3-hydroxy-phenyl)propionate/3-hydroxycinnamic acid hydroxylase</fullName>
    </submittedName>
</protein>
<feature type="compositionally biased region" description="Basic residues" evidence="2">
    <location>
        <begin position="45"/>
        <end position="73"/>
    </location>
</feature>
<proteinExistence type="predicted"/>
<keyword evidence="5" id="KW-1185">Reference proteome</keyword>
<feature type="domain" description="FAD-binding" evidence="3">
    <location>
        <begin position="200"/>
        <end position="545"/>
    </location>
</feature>
<dbReference type="Gene3D" id="3.50.50.60">
    <property type="entry name" value="FAD/NAD(P)-binding domain"/>
    <property type="match status" value="1"/>
</dbReference>
<dbReference type="Gene3D" id="3.30.70.2450">
    <property type="match status" value="1"/>
</dbReference>
<feature type="compositionally biased region" description="Basic and acidic residues" evidence="2">
    <location>
        <begin position="725"/>
        <end position="735"/>
    </location>
</feature>
<dbReference type="GO" id="GO:0019622">
    <property type="term" value="P:3-(3-hydroxy)phenylpropionate catabolic process"/>
    <property type="evidence" value="ECO:0007669"/>
    <property type="project" value="TreeGrafter"/>
</dbReference>
<accession>A0A5D0NDR0</accession>
<dbReference type="GO" id="GO:0008688">
    <property type="term" value="F:3-(3-hydroxyphenyl)propionate hydroxylase activity"/>
    <property type="evidence" value="ECO:0007669"/>
    <property type="project" value="TreeGrafter"/>
</dbReference>
<feature type="region of interest" description="Disordered" evidence="2">
    <location>
        <begin position="716"/>
        <end position="735"/>
    </location>
</feature>
<name>A0A5D0NDR0_9ACTN</name>
<dbReference type="SUPFAM" id="SSF51905">
    <property type="entry name" value="FAD/NAD(P)-binding domain"/>
    <property type="match status" value="1"/>
</dbReference>
<evidence type="ECO:0000256" key="1">
    <source>
        <dbReference type="ARBA" id="ARBA00023002"/>
    </source>
</evidence>
<organism evidence="4 5">
    <name type="scientific">Actinomadura chibensis</name>
    <dbReference type="NCBI Taxonomy" id="392828"/>
    <lineage>
        <taxon>Bacteria</taxon>
        <taxon>Bacillati</taxon>
        <taxon>Actinomycetota</taxon>
        <taxon>Actinomycetes</taxon>
        <taxon>Streptosporangiales</taxon>
        <taxon>Thermomonosporaceae</taxon>
        <taxon>Actinomadura</taxon>
    </lineage>
</organism>
<dbReference type="STRING" id="1220554.GCA_001552135_01724"/>
<dbReference type="NCBIfam" id="NF004829">
    <property type="entry name" value="PRK06183.1-3"/>
    <property type="match status" value="1"/>
</dbReference>
<dbReference type="PANTHER" id="PTHR43476:SF3">
    <property type="entry name" value="FAD-BINDING MONOOXYGENASE"/>
    <property type="match status" value="1"/>
</dbReference>
<dbReference type="PANTHER" id="PTHR43476">
    <property type="entry name" value="3-(3-HYDROXY-PHENYL)PROPIONATE/3-HYDROXYCINNAMIC ACID HYDROXYLASE"/>
    <property type="match status" value="1"/>
</dbReference>
<evidence type="ECO:0000313" key="4">
    <source>
        <dbReference type="EMBL" id="TYB42570.1"/>
    </source>
</evidence>
<feature type="compositionally biased region" description="Low complexity" evidence="2">
    <location>
        <begin position="74"/>
        <end position="92"/>
    </location>
</feature>
<feature type="region of interest" description="Disordered" evidence="2">
    <location>
        <begin position="1"/>
        <end position="137"/>
    </location>
</feature>
<reference evidence="4 5" key="1">
    <citation type="submission" date="2019-08" db="EMBL/GenBank/DDBJ databases">
        <title>Actinomadura sp. nov. CYP1-5 isolated from mountain soil.</title>
        <authorList>
            <person name="Songsumanus A."/>
            <person name="Kuncharoen N."/>
            <person name="Kudo T."/>
            <person name="Yuki M."/>
            <person name="Igarashi Y."/>
            <person name="Tanasupawat S."/>
        </authorList>
    </citation>
    <scope>NUCLEOTIDE SEQUENCE [LARGE SCALE GENOMIC DNA]</scope>
    <source>
        <strain evidence="4 5">JCM 14158</strain>
    </source>
</reference>
<sequence>MAPGRGAPRRALRRRGRAAAPSVQGDEARPGLDVHLRPRRDARLLHRRHGLRRHRDGRRGRPPGRVPAPRRRAPQPGARGQGAARAAAAQPAHVEPGHGHGGRDVPAAPRRRRLPHRAGLRAPRRPPGGPAPRHRPRGLLHRARRAPGAALLLHGDRRVGRPPAPARPAAGRLRPVAGDAGTAQRHLRRPDLHGPARMSAVAIVGAGPVGQTLALLLARYGVGSVLVERWGAPYPLPRAVALAHESLRTLRLAGFDRPDLLEPWGLDGQEFVFQDAAGEVLLRTSFAQESESGHAQMYAFSQPLLEAELADLVSRTPGIEVRRGYSVCGIEQGPDGVRLTAREHDGMDFVPDGRELAIDAAYAVGCDGANSTVRDLLGLPLDADDFQRRWFVVDVDPRPGTVVRPYAAQHLDPSRPTTLIAGGPGRRRFEFMVMPGDDADAMDTDETAWRLLEPWGVHPGNADLVRHALYSFAARVAPRWHRGRGVLAGDAAHQMPPFLGQGFNSGIRDAAGLAWRLALLARGATADLLAGYTVERHGQVREILTETVAAGRLICETDPDLARRRDERMRRRGAEVRPGKAGWPLRCGTLRSGDPAAGTLGLQARVRHAGRTALLDAATDPRGPVLLIAPGLPSPDLPAALRARWAAVGGTVARLGPADGAPHLFADVDGDYGRWFARLGAAAVLVRPDFYVFGSGARLADVPRLLGDFLAATGTDTAVPPLPPDPREQQDAVNS</sequence>
<gene>
    <name evidence="4" type="ORF">FXF69_32305</name>
</gene>
<feature type="compositionally biased region" description="Basic residues" evidence="2">
    <location>
        <begin position="7"/>
        <end position="17"/>
    </location>
</feature>
<feature type="compositionally biased region" description="Low complexity" evidence="2">
    <location>
        <begin position="167"/>
        <end position="178"/>
    </location>
</feature>
<feature type="region of interest" description="Disordered" evidence="2">
    <location>
        <begin position="156"/>
        <end position="184"/>
    </location>
</feature>
<feature type="compositionally biased region" description="Basic and acidic residues" evidence="2">
    <location>
        <begin position="26"/>
        <end position="44"/>
    </location>
</feature>